<dbReference type="InterPro" id="IPR000014">
    <property type="entry name" value="PAS"/>
</dbReference>
<evidence type="ECO:0000259" key="4">
    <source>
        <dbReference type="PROSITE" id="PS50011"/>
    </source>
</evidence>
<dbReference type="SMART" id="SM00388">
    <property type="entry name" value="HisKA"/>
    <property type="match status" value="1"/>
</dbReference>
<dbReference type="InterPro" id="IPR029016">
    <property type="entry name" value="GAF-like_dom_sf"/>
</dbReference>
<evidence type="ECO:0000259" key="7">
    <source>
        <dbReference type="PROSITE" id="PS50113"/>
    </source>
</evidence>
<dbReference type="Pfam" id="PF13191">
    <property type="entry name" value="AAA_16"/>
    <property type="match status" value="1"/>
</dbReference>
<dbReference type="PROSITE" id="PS50011">
    <property type="entry name" value="PROTEIN_KINASE_DOM"/>
    <property type="match status" value="1"/>
</dbReference>
<comment type="catalytic activity">
    <reaction evidence="1">
        <text>ATP + protein L-histidine = ADP + protein N-phospho-L-histidine.</text>
        <dbReference type="EC" id="2.7.13.3"/>
    </reaction>
</comment>
<dbReference type="InterPro" id="IPR003018">
    <property type="entry name" value="GAF"/>
</dbReference>
<dbReference type="SUPFAM" id="SSF55781">
    <property type="entry name" value="GAF domain-like"/>
    <property type="match status" value="1"/>
</dbReference>
<evidence type="ECO:0000259" key="5">
    <source>
        <dbReference type="PROSITE" id="PS50109"/>
    </source>
</evidence>
<dbReference type="CDD" id="cd00130">
    <property type="entry name" value="PAS"/>
    <property type="match status" value="2"/>
</dbReference>
<dbReference type="PANTHER" id="PTHR43642:SF1">
    <property type="entry name" value="HYBRID SIGNAL TRANSDUCTION HISTIDINE KINASE G"/>
    <property type="match status" value="1"/>
</dbReference>
<dbReference type="InterPro" id="IPR005467">
    <property type="entry name" value="His_kinase_dom"/>
</dbReference>
<dbReference type="InterPro" id="IPR008271">
    <property type="entry name" value="Ser/Thr_kinase_AS"/>
</dbReference>
<dbReference type="InterPro" id="IPR036890">
    <property type="entry name" value="HATPase_C_sf"/>
</dbReference>
<evidence type="ECO:0000313" key="9">
    <source>
        <dbReference type="Proteomes" id="UP001271249"/>
    </source>
</evidence>
<dbReference type="Pfam" id="PF08447">
    <property type="entry name" value="PAS_3"/>
    <property type="match status" value="1"/>
</dbReference>
<dbReference type="SMART" id="SM00387">
    <property type="entry name" value="HATPase_c"/>
    <property type="match status" value="1"/>
</dbReference>
<dbReference type="SMART" id="SM00065">
    <property type="entry name" value="GAF"/>
    <property type="match status" value="1"/>
</dbReference>
<keyword evidence="3" id="KW-0597">Phosphoprotein</keyword>
<dbReference type="Gene3D" id="1.10.287.130">
    <property type="match status" value="1"/>
</dbReference>
<dbReference type="SMART" id="SM00220">
    <property type="entry name" value="S_TKc"/>
    <property type="match status" value="1"/>
</dbReference>
<dbReference type="NCBIfam" id="TIGR00229">
    <property type="entry name" value="sensory_box"/>
    <property type="match status" value="2"/>
</dbReference>
<dbReference type="Gene3D" id="1.10.510.10">
    <property type="entry name" value="Transferase(Phosphotransferase) domain 1"/>
    <property type="match status" value="1"/>
</dbReference>
<dbReference type="SUPFAM" id="SSF52540">
    <property type="entry name" value="P-loop containing nucleoside triphosphate hydrolases"/>
    <property type="match status" value="1"/>
</dbReference>
<dbReference type="Gene3D" id="3.30.450.40">
    <property type="match status" value="1"/>
</dbReference>
<dbReference type="CDD" id="cd14014">
    <property type="entry name" value="STKc_PknB_like"/>
    <property type="match status" value="1"/>
</dbReference>
<dbReference type="SUPFAM" id="SSF47384">
    <property type="entry name" value="Homodimeric domain of signal transducing histidine kinase"/>
    <property type="match status" value="1"/>
</dbReference>
<dbReference type="PRINTS" id="PR00344">
    <property type="entry name" value="BCTRLSENSOR"/>
</dbReference>
<dbReference type="InterPro" id="IPR003661">
    <property type="entry name" value="HisK_dim/P_dom"/>
</dbReference>
<dbReference type="Pfam" id="PF00069">
    <property type="entry name" value="Pkinase"/>
    <property type="match status" value="1"/>
</dbReference>
<dbReference type="InterPro" id="IPR001610">
    <property type="entry name" value="PAC"/>
</dbReference>
<feature type="domain" description="PAC" evidence="7">
    <location>
        <begin position="1674"/>
        <end position="1726"/>
    </location>
</feature>
<dbReference type="InterPro" id="IPR041664">
    <property type="entry name" value="AAA_16"/>
</dbReference>
<reference evidence="8 9" key="1">
    <citation type="submission" date="2023-08" db="EMBL/GenBank/DDBJ databases">
        <title>Implementing the SeqCode for naming new Mesorhizobium species isolated from Vachellia karroo root nodules.</title>
        <authorList>
            <person name="Van Lill M."/>
        </authorList>
    </citation>
    <scope>NUCLEOTIDE SEQUENCE [LARGE SCALE GENOMIC DNA]</scope>
    <source>
        <strain evidence="8 9">VK22B</strain>
    </source>
</reference>
<comment type="caution">
    <text evidence="8">The sequence shown here is derived from an EMBL/GenBank/DDBJ whole genome shotgun (WGS) entry which is preliminary data.</text>
</comment>
<evidence type="ECO:0000256" key="3">
    <source>
        <dbReference type="ARBA" id="ARBA00022553"/>
    </source>
</evidence>
<dbReference type="InterPro" id="IPR035965">
    <property type="entry name" value="PAS-like_dom_sf"/>
</dbReference>
<gene>
    <name evidence="8" type="ORF">RFN29_24760</name>
</gene>
<feature type="domain" description="Histidine kinase" evidence="5">
    <location>
        <begin position="1746"/>
        <end position="1961"/>
    </location>
</feature>
<dbReference type="Pfam" id="PF02518">
    <property type="entry name" value="HATPase_c"/>
    <property type="match status" value="1"/>
</dbReference>
<proteinExistence type="predicted"/>
<feature type="domain" description="Protein kinase" evidence="4">
    <location>
        <begin position="15"/>
        <end position="277"/>
    </location>
</feature>
<dbReference type="InterPro" id="IPR013655">
    <property type="entry name" value="PAS_fold_3"/>
</dbReference>
<dbReference type="EMBL" id="JAVIJC010000030">
    <property type="protein sequence ID" value="MDX8494781.1"/>
    <property type="molecule type" value="Genomic_DNA"/>
</dbReference>
<dbReference type="SUPFAM" id="SSF55785">
    <property type="entry name" value="PYP-like sensor domain (PAS domain)"/>
    <property type="match status" value="2"/>
</dbReference>
<keyword evidence="9" id="KW-1185">Reference proteome</keyword>
<dbReference type="PROSITE" id="PS50113">
    <property type="entry name" value="PAC"/>
    <property type="match status" value="2"/>
</dbReference>
<evidence type="ECO:0000256" key="1">
    <source>
        <dbReference type="ARBA" id="ARBA00000085"/>
    </source>
</evidence>
<dbReference type="Pfam" id="PF13426">
    <property type="entry name" value="PAS_9"/>
    <property type="match status" value="1"/>
</dbReference>
<organism evidence="8 9">
    <name type="scientific">Mesorhizobium captivum</name>
    <dbReference type="NCBI Taxonomy" id="3072319"/>
    <lineage>
        <taxon>Bacteria</taxon>
        <taxon>Pseudomonadati</taxon>
        <taxon>Pseudomonadota</taxon>
        <taxon>Alphaproteobacteria</taxon>
        <taxon>Hyphomicrobiales</taxon>
        <taxon>Phyllobacteriaceae</taxon>
        <taxon>Mesorhizobium</taxon>
    </lineage>
</organism>
<dbReference type="InterPro" id="IPR004358">
    <property type="entry name" value="Sig_transdc_His_kin-like_C"/>
</dbReference>
<dbReference type="Proteomes" id="UP001271249">
    <property type="component" value="Unassembled WGS sequence"/>
</dbReference>
<dbReference type="InterPro" id="IPR027417">
    <property type="entry name" value="P-loop_NTPase"/>
</dbReference>
<dbReference type="SMART" id="SM00086">
    <property type="entry name" value="PAC"/>
    <property type="match status" value="2"/>
</dbReference>
<accession>A0ABU4Z7B0</accession>
<dbReference type="InterPro" id="IPR053159">
    <property type="entry name" value="Hybrid_Histidine_Kinase"/>
</dbReference>
<feature type="domain" description="PAC" evidence="7">
    <location>
        <begin position="1552"/>
        <end position="1600"/>
    </location>
</feature>
<dbReference type="SUPFAM" id="SSF55874">
    <property type="entry name" value="ATPase domain of HSP90 chaperone/DNA topoisomerase II/histidine kinase"/>
    <property type="match status" value="1"/>
</dbReference>
<dbReference type="PROSITE" id="PS50112">
    <property type="entry name" value="PAS"/>
    <property type="match status" value="2"/>
</dbReference>
<feature type="domain" description="PAS" evidence="6">
    <location>
        <begin position="1601"/>
        <end position="1671"/>
    </location>
</feature>
<protein>
    <recommendedName>
        <fullName evidence="2">histidine kinase</fullName>
        <ecNumber evidence="2">2.7.13.3</ecNumber>
    </recommendedName>
</protein>
<evidence type="ECO:0000259" key="6">
    <source>
        <dbReference type="PROSITE" id="PS50112"/>
    </source>
</evidence>
<sequence length="1974" mass="219078">MVQQSLNLAYSDGSSQVLWEDGERVFSRGWRLDDNGNRLAVLFVAPAADHPSRSRLDRLTHEYELKDELDGAWAARPLALMSDAGRTVLVLDDLGGGPLDRLLGEPMEIGRFLRLAIAVTSALGKLHQRGLIHKDIKPANIVVECADGHVRFTGFGIASRLSRERQAPEPPETIAGTLAYMAPEQTGRMNRSIDARSDLYALGVTLYQTLTGVLPLTAADPMEWVHCHIAKKPVPPGERLESVPAPVSAIIMKLLAKTPEDRYQTAGGVERDLQRCLAEWEARRRIDDFPLGLQDTPNRLLIPEKLYGRDREIATLLSCFDRIIKTGVPELVLVSGYSGIGKSSVVDELHKVLVQLRGLFASGKSDQYKREIPYATVVQAFQSLVRPLLSKSDTELASWRHALLEALGSNGRLMIDLIPELKLIIGDQPPVPELPPQQAQSRFQMVFRRLLGVFARPEHPLVLFLDDLQWLDAATLDLLEDLLTQAEVRHVLLIGAYRDNEVDAAHPLARKLRAIRNAGAKVAEIALAPFARADLGQLIADALHCEPGRAAPLAALVQEKTGGNPFFATQFLAALAEEGLLRFDHEAACWSWDTGRIHAKGYTDNVVDLMVGKLTRLPAPTQRAVQQLACVANTAEIALLAIAFGTSETPVHAAMWEAVRAGLVERQGDSYRFIHDRVQEAAYALIPDDARAAAHLRIGRLLAAHTPAERREETIFDIANQLNRGVGLITLEEEREQLAEFNLIAGNRAMASTAYASALRHFIAGLELLPKDAWERHHEPTFALELHRAECELLTGALAAAEEHLVQLSSRALTSVERASITCLQVDLYTTLDQGSRAIAVGLDYLQHLDIDINWSPHPPEDEARRVYERIWFQLGPRTVESLIGLPLMTDPATLATVDVLTKLGPPAHYTDANLRSLIICQAVNLSLVSGNCDGSCYAYAVLGGIAGPYFGDYQAGFRFGRLSYDLVEQRGLKRFQARTYLNFGYLLMFWTRHIRKGRELLQRAFDTANQSGDLTYAAYYYTHLNTYLLAVGDPLEEVQVEAERGFEFAEKMRFGFAMDSIAGQLGLIRTLRGLTPLFGSFDNGQFDELQLERQFRSNRDLAMAEGWYWIRKLQARFFSGHYAEALAAAANAQRLLWTTASFFEGAEYHFYGALAEAAACDFATVEERRGCLETLADHRRQLVLWAENCPDHFENRAALVGAEIARLEGRDLDAQRLYEQAIRLARANGFVHNEALAYEVAARFYAARGFDEIARFYLRNARDCYLRWGADGKVRQLDAMYPRLRMDEPALASASTIAASVEQLDLATVIKASQAISGEIVLEKLLEMLMRTTLEQVGAERGLLIFSRGAEQRIAAEATTNGDAITVDVRDQPVSAAVLPESVLHYVLRTRESVILDDASSHNLFSADPYIVQRRARSILCLPLINQRKCIGILYLENNLTPNVFTPGRFALLKVLASQAAISLENSRLYDDLADRERKIRRLVDANIIGIFIADREDRILEANDAFLRIVGYGREDFVPGRVRWTELSPPEWRERDVLTQAELNSTGIVQPFEKEYFRKDGGRVPVLVGAALFKEGGDSLAFVLDLTERKRAEEALRESERSLRSAIDGIPGLVAILAPNGDLEAVNRQIFEYCGQSLEGLRNWGTNGTIHPDDFPHLAEVFTKSIAAGVPYRTEARVRRFDGEFRWFDIRGIPVRDASDRIVRWYSLLTDIEDHTQALLRLQQMQSDFAHMNRVSMMGELAASLSHEITQPIASARNNARAAQNFLKMQPPDLGEVREALSGVVGDADRAGEIIDRIREQINKAPPRKECFDLNLAIDEVIVLARSLTLRNGVSVQTQLAEGLLSVLGDRVQLQQVLLNLILNAAEAMGSMAEGVRELLISTEEDQAGVLVAVRDSGPGIGPAHLDRVFDAFYTTKAGGTGMGLSICSSIIHAHGGRLWAEANEPRGTVFQFTLPGAERELTTPPQASPPT</sequence>
<dbReference type="RefSeq" id="WP_320228576.1">
    <property type="nucleotide sequence ID" value="NZ_JAVIJC010000030.1"/>
</dbReference>
<dbReference type="Gene3D" id="3.30.565.10">
    <property type="entry name" value="Histidine kinase-like ATPase, C-terminal domain"/>
    <property type="match status" value="1"/>
</dbReference>
<name>A0ABU4Z7B0_9HYPH</name>
<dbReference type="PROSITE" id="PS50109">
    <property type="entry name" value="HIS_KIN"/>
    <property type="match status" value="1"/>
</dbReference>
<dbReference type="EC" id="2.7.13.3" evidence="2"/>
<dbReference type="InterPro" id="IPR003594">
    <property type="entry name" value="HATPase_dom"/>
</dbReference>
<dbReference type="Gene3D" id="3.30.450.20">
    <property type="entry name" value="PAS domain"/>
    <property type="match status" value="2"/>
</dbReference>
<dbReference type="InterPro" id="IPR000719">
    <property type="entry name" value="Prot_kinase_dom"/>
</dbReference>
<feature type="domain" description="PAS" evidence="6">
    <location>
        <begin position="1477"/>
        <end position="1520"/>
    </location>
</feature>
<dbReference type="SMART" id="SM00091">
    <property type="entry name" value="PAS"/>
    <property type="match status" value="2"/>
</dbReference>
<dbReference type="InterPro" id="IPR036097">
    <property type="entry name" value="HisK_dim/P_sf"/>
</dbReference>
<dbReference type="Gene3D" id="3.40.50.300">
    <property type="entry name" value="P-loop containing nucleotide triphosphate hydrolases"/>
    <property type="match status" value="1"/>
</dbReference>
<dbReference type="SUPFAM" id="SSF56112">
    <property type="entry name" value="Protein kinase-like (PK-like)"/>
    <property type="match status" value="1"/>
</dbReference>
<evidence type="ECO:0000313" key="8">
    <source>
        <dbReference type="EMBL" id="MDX8494781.1"/>
    </source>
</evidence>
<dbReference type="InterPro" id="IPR000700">
    <property type="entry name" value="PAS-assoc_C"/>
</dbReference>
<evidence type="ECO:0000256" key="2">
    <source>
        <dbReference type="ARBA" id="ARBA00012438"/>
    </source>
</evidence>
<dbReference type="Pfam" id="PF01590">
    <property type="entry name" value="GAF"/>
    <property type="match status" value="1"/>
</dbReference>
<dbReference type="PANTHER" id="PTHR43642">
    <property type="entry name" value="HYBRID SIGNAL TRANSDUCTION HISTIDINE KINASE G"/>
    <property type="match status" value="1"/>
</dbReference>
<dbReference type="PROSITE" id="PS00108">
    <property type="entry name" value="PROTEIN_KINASE_ST"/>
    <property type="match status" value="1"/>
</dbReference>
<dbReference type="InterPro" id="IPR011009">
    <property type="entry name" value="Kinase-like_dom_sf"/>
</dbReference>